<protein>
    <submittedName>
        <fullName evidence="2">Uncharacterized protein</fullName>
    </submittedName>
</protein>
<accession>A0AAD9I208</accession>
<feature type="signal peptide" evidence="1">
    <location>
        <begin position="1"/>
        <end position="21"/>
    </location>
</feature>
<evidence type="ECO:0000313" key="2">
    <source>
        <dbReference type="EMBL" id="KAK2069129.1"/>
    </source>
</evidence>
<organism evidence="2 3">
    <name type="scientific">Phyllachora maydis</name>
    <dbReference type="NCBI Taxonomy" id="1825666"/>
    <lineage>
        <taxon>Eukaryota</taxon>
        <taxon>Fungi</taxon>
        <taxon>Dikarya</taxon>
        <taxon>Ascomycota</taxon>
        <taxon>Pezizomycotina</taxon>
        <taxon>Sordariomycetes</taxon>
        <taxon>Sordariomycetidae</taxon>
        <taxon>Phyllachorales</taxon>
        <taxon>Phyllachoraceae</taxon>
        <taxon>Phyllachora</taxon>
    </lineage>
</organism>
<comment type="caution">
    <text evidence="2">The sequence shown here is derived from an EMBL/GenBank/DDBJ whole genome shotgun (WGS) entry which is preliminary data.</text>
</comment>
<proteinExistence type="predicted"/>
<gene>
    <name evidence="2" type="ORF">P8C59_003734</name>
</gene>
<dbReference type="Proteomes" id="UP001217918">
    <property type="component" value="Unassembled WGS sequence"/>
</dbReference>
<feature type="chain" id="PRO_5042263161" evidence="1">
    <location>
        <begin position="22"/>
        <end position="366"/>
    </location>
</feature>
<sequence length="366" mass="40196">MKLSRVLVILDSVACLAGAQSQGLFHSRRLSEFPSALTALAKRGVGPSLLRCETVPTAANTGTKFDREGNSLHVAAGTAHYLTSSQNAALGHVSDTSTVIFFMGPRQRVAAHYRTSDRQLDEEVQAAIRMAKEHDATTRVLSWSPDAMRAVDLGSGLRAALEHTEVTAMTLPQQWIHEPRFWQFVLLAKTTVVKMMELRPDDEDHPSGSCSLMRTDWWAGVGSSLYVKKQRRVGLTVAGVNGGAALFVFCPHGHVAAHLPPLPANQPSSAWYQREVAEAVTLALRHSLTSLQPLRALVYAPTEAMGQAVLDAVKAEVVRGPWQVELSPPETYRYRASPADSWDFEIRRDAERAEIWVGLVMRVASR</sequence>
<keyword evidence="1" id="KW-0732">Signal</keyword>
<evidence type="ECO:0000313" key="3">
    <source>
        <dbReference type="Proteomes" id="UP001217918"/>
    </source>
</evidence>
<dbReference type="EMBL" id="JAQQPM010000003">
    <property type="protein sequence ID" value="KAK2069129.1"/>
    <property type="molecule type" value="Genomic_DNA"/>
</dbReference>
<dbReference type="AlphaFoldDB" id="A0AAD9I208"/>
<evidence type="ECO:0000256" key="1">
    <source>
        <dbReference type="SAM" id="SignalP"/>
    </source>
</evidence>
<reference evidence="2" key="1">
    <citation type="journal article" date="2023" name="Mol. Plant Microbe Interact.">
        <title>Elucidating the Obligate Nature and Biological Capacity of an Invasive Fungal Corn Pathogen.</title>
        <authorList>
            <person name="MacCready J.S."/>
            <person name="Roggenkamp E.M."/>
            <person name="Gdanetz K."/>
            <person name="Chilvers M.I."/>
        </authorList>
    </citation>
    <scope>NUCLEOTIDE SEQUENCE</scope>
    <source>
        <strain evidence="2">PM02</strain>
    </source>
</reference>
<keyword evidence="3" id="KW-1185">Reference proteome</keyword>
<name>A0AAD9I208_9PEZI</name>